<dbReference type="STRING" id="1276227.SCHRY_v1c03630"/>
<dbReference type="RefSeq" id="WP_016338772.1">
    <property type="nucleotide sequence ID" value="NC_021280.1"/>
</dbReference>
<protein>
    <submittedName>
        <fullName evidence="2">Uncharacterized protein</fullName>
    </submittedName>
</protein>
<gene>
    <name evidence="2" type="ORF">SCHRY_v1c03630</name>
</gene>
<accession>R4UI01</accession>
<proteinExistence type="predicted"/>
<dbReference type="PATRIC" id="fig|1276227.3.peg.362"/>
<sequence>MKKKFLQILYKIKLSFGLFTPKSTSQVLWNIFNNNDYEQAFIIINEINENNAIINNNETVVIEKNEQEIFLAPIAKKISSQQQNNFLTSPLLVILGFVLWFFLIKVVQLPPVKSIN</sequence>
<keyword evidence="1" id="KW-0472">Membrane</keyword>
<name>R4UI01_9MOLU</name>
<feature type="transmembrane region" description="Helical" evidence="1">
    <location>
        <begin position="86"/>
        <end position="104"/>
    </location>
</feature>
<keyword evidence="1" id="KW-0812">Transmembrane</keyword>
<keyword evidence="3" id="KW-1185">Reference proteome</keyword>
<keyword evidence="1" id="KW-1133">Transmembrane helix</keyword>
<evidence type="ECO:0000313" key="3">
    <source>
        <dbReference type="Proteomes" id="UP000013964"/>
    </source>
</evidence>
<dbReference type="EMBL" id="CP005077">
    <property type="protein sequence ID" value="AGM24946.1"/>
    <property type="molecule type" value="Genomic_DNA"/>
</dbReference>
<dbReference type="OrthoDB" id="390329at2"/>
<dbReference type="KEGG" id="scr:SCHRY_v1c03630"/>
<reference evidence="2 3" key="1">
    <citation type="journal article" date="2013" name="Genome Biol. Evol.">
        <title>Complete genomes of two dipteran-associated spiroplasmas provided insights into the origin, dynamics, and impacts of viral invasion in spiroplasma.</title>
        <authorList>
            <person name="Ku C."/>
            <person name="Lo W.S."/>
            <person name="Chen L.L."/>
            <person name="Kuo C.H."/>
        </authorList>
    </citation>
    <scope>NUCLEOTIDE SEQUENCE [LARGE SCALE GENOMIC DNA]</scope>
    <source>
        <strain evidence="2 3">DF-1</strain>
    </source>
</reference>
<dbReference type="HOGENOM" id="CLU_2156778_0_0_14"/>
<evidence type="ECO:0000313" key="2">
    <source>
        <dbReference type="EMBL" id="AGM24946.1"/>
    </source>
</evidence>
<evidence type="ECO:0000256" key="1">
    <source>
        <dbReference type="SAM" id="Phobius"/>
    </source>
</evidence>
<dbReference type="Proteomes" id="UP000013964">
    <property type="component" value="Chromosome"/>
</dbReference>
<organism evidence="2 3">
    <name type="scientific">Spiroplasma chrysopicola DF-1</name>
    <dbReference type="NCBI Taxonomy" id="1276227"/>
    <lineage>
        <taxon>Bacteria</taxon>
        <taxon>Bacillati</taxon>
        <taxon>Mycoplasmatota</taxon>
        <taxon>Mollicutes</taxon>
        <taxon>Entomoplasmatales</taxon>
        <taxon>Spiroplasmataceae</taxon>
        <taxon>Spiroplasma</taxon>
    </lineage>
</organism>
<dbReference type="AlphaFoldDB" id="R4UI01"/>